<dbReference type="Proteomes" id="UP000193346">
    <property type="component" value="Unassembled WGS sequence"/>
</dbReference>
<comment type="caution">
    <text evidence="1">The sequence shown here is derived from an EMBL/GenBank/DDBJ whole genome shotgun (WGS) entry which is preliminary data.</text>
</comment>
<protein>
    <submittedName>
        <fullName evidence="1">Uncharacterized protein</fullName>
    </submittedName>
</protein>
<reference evidence="1 2" key="1">
    <citation type="submission" date="2017-01" db="EMBL/GenBank/DDBJ databases">
        <authorList>
            <person name="Wolfgang W.J."/>
            <person name="Cole J."/>
            <person name="Wroblewski D."/>
            <person name="Mcginnis J."/>
            <person name="Musser K.A."/>
        </authorList>
    </citation>
    <scope>NUCLEOTIDE SEQUENCE [LARGE SCALE GENOMIC DNA]</scope>
    <source>
        <strain evidence="1 2">93087</strain>
    </source>
</reference>
<name>A0ABX3WL23_9NEIS</name>
<evidence type="ECO:0000313" key="1">
    <source>
        <dbReference type="EMBL" id="OSI32631.1"/>
    </source>
</evidence>
<dbReference type="EMBL" id="MTAC01000026">
    <property type="protein sequence ID" value="OSI32631.1"/>
    <property type="molecule type" value="Genomic_DNA"/>
</dbReference>
<evidence type="ECO:0000313" key="2">
    <source>
        <dbReference type="Proteomes" id="UP000193346"/>
    </source>
</evidence>
<sequence length="66" mass="7764">MAGGRIRFTKAENFAPLPQIQFKTQRRTGADISSRQAKHNAEIHFQMMGLQRSMRPSETFFRYQFN</sequence>
<gene>
    <name evidence="1" type="ORF">BV913_09545</name>
</gene>
<organism evidence="1 2">
    <name type="scientific">Neisseria dumasiana</name>
    <dbReference type="NCBI Taxonomy" id="1931275"/>
    <lineage>
        <taxon>Bacteria</taxon>
        <taxon>Pseudomonadati</taxon>
        <taxon>Pseudomonadota</taxon>
        <taxon>Betaproteobacteria</taxon>
        <taxon>Neisseriales</taxon>
        <taxon>Neisseriaceae</taxon>
        <taxon>Neisseria</taxon>
    </lineage>
</organism>
<proteinExistence type="predicted"/>
<accession>A0ABX3WL23</accession>
<keyword evidence="2" id="KW-1185">Reference proteome</keyword>